<evidence type="ECO:0000256" key="1">
    <source>
        <dbReference type="ARBA" id="ARBA00022598"/>
    </source>
</evidence>
<dbReference type="GO" id="GO:0004812">
    <property type="term" value="F:aminoacyl-tRNA ligase activity"/>
    <property type="evidence" value="ECO:0007669"/>
    <property type="project" value="UniProtKB-KW"/>
</dbReference>
<organism evidence="7 8">
    <name type="scientific">Larinioides sclopetarius</name>
    <dbReference type="NCBI Taxonomy" id="280406"/>
    <lineage>
        <taxon>Eukaryota</taxon>
        <taxon>Metazoa</taxon>
        <taxon>Ecdysozoa</taxon>
        <taxon>Arthropoda</taxon>
        <taxon>Chelicerata</taxon>
        <taxon>Arachnida</taxon>
        <taxon>Araneae</taxon>
        <taxon>Araneomorphae</taxon>
        <taxon>Entelegynae</taxon>
        <taxon>Araneoidea</taxon>
        <taxon>Araneidae</taxon>
        <taxon>Larinioides</taxon>
    </lineage>
</organism>
<dbReference type="InterPro" id="IPR045462">
    <property type="entry name" value="aa-tRNA-synth_I_cd-bd"/>
</dbReference>
<comment type="caution">
    <text evidence="7">The sequence shown here is derived from an EMBL/GenBank/DDBJ whole genome shotgun (WGS) entry which is preliminary data.</text>
</comment>
<keyword evidence="5" id="KW-0030">Aminoacyl-tRNA synthetase</keyword>
<dbReference type="InterPro" id="IPR008925">
    <property type="entry name" value="aa_tRNA-synth_I_cd-bd_sf"/>
</dbReference>
<name>A0AAV2B8Y3_9ARAC</name>
<proteinExistence type="predicted"/>
<accession>A0AAV2B8Y3</accession>
<protein>
    <recommendedName>
        <fullName evidence="6">Aminoacyl-tRNA synthetase class I anticodon-binding domain-containing protein</fullName>
    </recommendedName>
</protein>
<dbReference type="AlphaFoldDB" id="A0AAV2B8Y3"/>
<dbReference type="SUPFAM" id="SSF48163">
    <property type="entry name" value="An anticodon-binding domain of class I aminoacyl-tRNA synthetases"/>
    <property type="match status" value="1"/>
</dbReference>
<keyword evidence="4" id="KW-0648">Protein biosynthesis</keyword>
<keyword evidence="2" id="KW-0547">Nucleotide-binding</keyword>
<dbReference type="Gene3D" id="1.10.10.350">
    <property type="match status" value="1"/>
</dbReference>
<evidence type="ECO:0000256" key="5">
    <source>
        <dbReference type="ARBA" id="ARBA00023146"/>
    </source>
</evidence>
<dbReference type="InterPro" id="IPR020751">
    <property type="entry name" value="aa-tRNA-synth_I_codon-bd_sub2"/>
</dbReference>
<keyword evidence="3" id="KW-0067">ATP-binding</keyword>
<evidence type="ECO:0000256" key="2">
    <source>
        <dbReference type="ARBA" id="ARBA00022741"/>
    </source>
</evidence>
<dbReference type="Proteomes" id="UP001497382">
    <property type="component" value="Unassembled WGS sequence"/>
</dbReference>
<evidence type="ECO:0000259" key="6">
    <source>
        <dbReference type="Pfam" id="PF19269"/>
    </source>
</evidence>
<evidence type="ECO:0000313" key="7">
    <source>
        <dbReference type="EMBL" id="CAL1292696.1"/>
    </source>
</evidence>
<dbReference type="Pfam" id="PF19269">
    <property type="entry name" value="Anticodon_2"/>
    <property type="match status" value="1"/>
</dbReference>
<sequence>MVKGMKKKRKICLTHTYKRYCSVIRQDRMHTLNHLIEPDVEYLWTAVDWKDIEEKFISLKIPSSVITNLKNVHNFFFALPDSEFNQDNLILKLKGLSKQLNVPYSSLMRAMRIVLTAQQDGPGIAEIIDMLGKKRCLEKLNFAIGKIENCLNVSNS</sequence>
<reference evidence="7 8" key="1">
    <citation type="submission" date="2024-04" db="EMBL/GenBank/DDBJ databases">
        <authorList>
            <person name="Rising A."/>
            <person name="Reimegard J."/>
            <person name="Sonavane S."/>
            <person name="Akerstrom W."/>
            <person name="Nylinder S."/>
            <person name="Hedman E."/>
            <person name="Kallberg Y."/>
        </authorList>
    </citation>
    <scope>NUCLEOTIDE SEQUENCE [LARGE SCALE GENOMIC DNA]</scope>
</reference>
<keyword evidence="8" id="KW-1185">Reference proteome</keyword>
<dbReference type="EMBL" id="CAXIEN010000311">
    <property type="protein sequence ID" value="CAL1292696.1"/>
    <property type="molecule type" value="Genomic_DNA"/>
</dbReference>
<dbReference type="GO" id="GO:0006412">
    <property type="term" value="P:translation"/>
    <property type="evidence" value="ECO:0007669"/>
    <property type="project" value="UniProtKB-KW"/>
</dbReference>
<gene>
    <name evidence="7" type="ORF">LARSCL_LOCUS17789</name>
</gene>
<evidence type="ECO:0000313" key="8">
    <source>
        <dbReference type="Proteomes" id="UP001497382"/>
    </source>
</evidence>
<evidence type="ECO:0000256" key="4">
    <source>
        <dbReference type="ARBA" id="ARBA00022917"/>
    </source>
</evidence>
<feature type="domain" description="Aminoacyl-tRNA synthetase class I anticodon-binding" evidence="6">
    <location>
        <begin position="24"/>
        <end position="144"/>
    </location>
</feature>
<dbReference type="GO" id="GO:0005524">
    <property type="term" value="F:ATP binding"/>
    <property type="evidence" value="ECO:0007669"/>
    <property type="project" value="UniProtKB-KW"/>
</dbReference>
<dbReference type="GO" id="GO:0000049">
    <property type="term" value="F:tRNA binding"/>
    <property type="evidence" value="ECO:0007669"/>
    <property type="project" value="InterPro"/>
</dbReference>
<evidence type="ECO:0000256" key="3">
    <source>
        <dbReference type="ARBA" id="ARBA00022840"/>
    </source>
</evidence>
<keyword evidence="1" id="KW-0436">Ligase</keyword>